<dbReference type="Proteomes" id="UP001235094">
    <property type="component" value="Unassembled WGS sequence"/>
</dbReference>
<evidence type="ECO:0000313" key="2">
    <source>
        <dbReference type="Proteomes" id="UP001235094"/>
    </source>
</evidence>
<protein>
    <submittedName>
        <fullName evidence="1">Uncharacterized protein</fullName>
    </submittedName>
</protein>
<name>A0ABU0LQC4_9HYPH</name>
<organism evidence="1 2">
    <name type="scientific">Ancylobacter amanitiformis</name>
    <dbReference type="NCBI Taxonomy" id="217069"/>
    <lineage>
        <taxon>Bacteria</taxon>
        <taxon>Pseudomonadati</taxon>
        <taxon>Pseudomonadota</taxon>
        <taxon>Alphaproteobacteria</taxon>
        <taxon>Hyphomicrobiales</taxon>
        <taxon>Xanthobacteraceae</taxon>
        <taxon>Ancylobacter</taxon>
    </lineage>
</organism>
<evidence type="ECO:0000313" key="1">
    <source>
        <dbReference type="EMBL" id="MDQ0510904.1"/>
    </source>
</evidence>
<keyword evidence="2" id="KW-1185">Reference proteome</keyword>
<dbReference type="EMBL" id="JAUSVR010000004">
    <property type="protein sequence ID" value="MDQ0510904.1"/>
    <property type="molecule type" value="Genomic_DNA"/>
</dbReference>
<gene>
    <name evidence="1" type="ORF">QOZ99_001792</name>
</gene>
<sequence length="166" mass="17704">MPGNITKAFADLAGAEAEAMDLTNLMLSDNGQAKSANASNWRAKVEALQDEHGAAHCYVEIAEHVVVGAVPDPVAHALRRAESFIAGFEDDESQDGILDLLASIRAAIAGAPADPVRDAAPQMLAALKEIITLLERESRNPRWIQTHPAYLRAISSINRAEGRANG</sequence>
<reference evidence="1 2" key="1">
    <citation type="submission" date="2023-07" db="EMBL/GenBank/DDBJ databases">
        <title>Genomic Encyclopedia of Type Strains, Phase IV (KMG-IV): sequencing the most valuable type-strain genomes for metagenomic binning, comparative biology and taxonomic classification.</title>
        <authorList>
            <person name="Goeker M."/>
        </authorList>
    </citation>
    <scope>NUCLEOTIDE SEQUENCE [LARGE SCALE GENOMIC DNA]</scope>
    <source>
        <strain evidence="1 2">DSM 15561</strain>
    </source>
</reference>
<comment type="caution">
    <text evidence="1">The sequence shown here is derived from an EMBL/GenBank/DDBJ whole genome shotgun (WGS) entry which is preliminary data.</text>
</comment>
<accession>A0ABU0LQC4</accession>
<proteinExistence type="predicted"/>